<dbReference type="RefSeq" id="WP_245035630.1">
    <property type="nucleotide sequence ID" value="NZ_CP095075.1"/>
</dbReference>
<sequence length="258" mass="30914">MFSVKEKSVFYLYRSEYSELVKKQFDLSKYHGMSQIKGWDKEERILEELYLNGSHPSIKELSKYHNSIKRMLVNLLVSSTVKSMQAKDYFNLRLKEIQKEIDKVSGYLTRRQKKKIIQFVNDKHRNLILKFPNENIPLVLSHGDVCCKNLISIGGSLQPIDWEYCEFRSPYYDSQFFLYSLRGEPQYNIELFKDIKKYLSSKLKYNNELVRFLDTDISLLKQIVMLEYIQLVLTQIKYREFAKDINKYIINYIDTLER</sequence>
<evidence type="ECO:0000313" key="2">
    <source>
        <dbReference type="Proteomes" id="UP000830326"/>
    </source>
</evidence>
<evidence type="ECO:0008006" key="3">
    <source>
        <dbReference type="Google" id="ProtNLM"/>
    </source>
</evidence>
<dbReference type="InterPro" id="IPR011009">
    <property type="entry name" value="Kinase-like_dom_sf"/>
</dbReference>
<accession>A0ABY4HGK5</accession>
<keyword evidence="2" id="KW-1185">Reference proteome</keyword>
<dbReference type="Proteomes" id="UP000830326">
    <property type="component" value="Chromosome"/>
</dbReference>
<proteinExistence type="predicted"/>
<organism evidence="1 2">
    <name type="scientific">Halobacillus amylolyticus</name>
    <dbReference type="NCBI Taxonomy" id="2932259"/>
    <lineage>
        <taxon>Bacteria</taxon>
        <taxon>Bacillati</taxon>
        <taxon>Bacillota</taxon>
        <taxon>Bacilli</taxon>
        <taxon>Bacillales</taxon>
        <taxon>Bacillaceae</taxon>
        <taxon>Halobacillus</taxon>
    </lineage>
</organism>
<gene>
    <name evidence="1" type="ORF">MUO15_10270</name>
</gene>
<evidence type="ECO:0000313" key="1">
    <source>
        <dbReference type="EMBL" id="UOR13787.1"/>
    </source>
</evidence>
<dbReference type="Gene3D" id="3.90.1200.10">
    <property type="match status" value="1"/>
</dbReference>
<dbReference type="SUPFAM" id="SSF56112">
    <property type="entry name" value="Protein kinase-like (PK-like)"/>
    <property type="match status" value="1"/>
</dbReference>
<name>A0ABY4HGK5_9BACI</name>
<dbReference type="EMBL" id="CP095075">
    <property type="protein sequence ID" value="UOR13787.1"/>
    <property type="molecule type" value="Genomic_DNA"/>
</dbReference>
<reference evidence="1" key="1">
    <citation type="submission" date="2022-04" db="EMBL/GenBank/DDBJ databases">
        <title>Halobacillus sp. isolated from saltern.</title>
        <authorList>
            <person name="Won M."/>
            <person name="Lee C.-M."/>
            <person name="Woen H.-Y."/>
            <person name="Kwon S.-W."/>
        </authorList>
    </citation>
    <scope>NUCLEOTIDE SEQUENCE</scope>
    <source>
        <strain evidence="1">SSHM10-5</strain>
    </source>
</reference>
<protein>
    <recommendedName>
        <fullName evidence="3">Aminoglycoside phosphotransferase domain-containing protein</fullName>
    </recommendedName>
</protein>